<protein>
    <submittedName>
        <fullName evidence="1">9057_t:CDS:1</fullName>
    </submittedName>
</protein>
<evidence type="ECO:0000313" key="2">
    <source>
        <dbReference type="Proteomes" id="UP000789706"/>
    </source>
</evidence>
<accession>A0A9N9BS83</accession>
<keyword evidence="2" id="KW-1185">Reference proteome</keyword>
<name>A0A9N9BS83_9GLOM</name>
<dbReference type="EMBL" id="CAJVPK010001235">
    <property type="protein sequence ID" value="CAG8577986.1"/>
    <property type="molecule type" value="Genomic_DNA"/>
</dbReference>
<dbReference type="Proteomes" id="UP000789706">
    <property type="component" value="Unassembled WGS sequence"/>
</dbReference>
<organism evidence="1 2">
    <name type="scientific">Diversispora eburnea</name>
    <dbReference type="NCBI Taxonomy" id="1213867"/>
    <lineage>
        <taxon>Eukaryota</taxon>
        <taxon>Fungi</taxon>
        <taxon>Fungi incertae sedis</taxon>
        <taxon>Mucoromycota</taxon>
        <taxon>Glomeromycotina</taxon>
        <taxon>Glomeromycetes</taxon>
        <taxon>Diversisporales</taxon>
        <taxon>Diversisporaceae</taxon>
        <taxon>Diversispora</taxon>
    </lineage>
</organism>
<proteinExistence type="predicted"/>
<comment type="caution">
    <text evidence="1">The sequence shown here is derived from an EMBL/GenBank/DDBJ whole genome shotgun (WGS) entry which is preliminary data.</text>
</comment>
<sequence length="155" mass="17909">MPDYLRKDAFVNIADVPFEDDNEIGFNLLFFYDALDKDKFSGHEHEWVTVYKQKVKVRVIRPGENLIFQLECDFYDIKLGKRGWSSIKSRAEDYGAPAVLICASKMFEVSIGNHNNWIKWVQAKILLWEEDPGYQVQCALIGTDVTDQLASQVNQ</sequence>
<gene>
    <name evidence="1" type="ORF">DEBURN_LOCUS8427</name>
</gene>
<dbReference type="OrthoDB" id="2376840at2759"/>
<evidence type="ECO:0000313" key="1">
    <source>
        <dbReference type="EMBL" id="CAG8577986.1"/>
    </source>
</evidence>
<dbReference type="AlphaFoldDB" id="A0A9N9BS83"/>
<reference evidence="1" key="1">
    <citation type="submission" date="2021-06" db="EMBL/GenBank/DDBJ databases">
        <authorList>
            <person name="Kallberg Y."/>
            <person name="Tangrot J."/>
            <person name="Rosling A."/>
        </authorList>
    </citation>
    <scope>NUCLEOTIDE SEQUENCE</scope>
    <source>
        <strain evidence="1">AZ414A</strain>
    </source>
</reference>